<dbReference type="EMBL" id="HACA01033608">
    <property type="protein sequence ID" value="CDW50969.1"/>
    <property type="molecule type" value="Transcribed_RNA"/>
</dbReference>
<proteinExistence type="predicted"/>
<protein>
    <submittedName>
        <fullName evidence="1">Uncharacterized protein</fullName>
    </submittedName>
</protein>
<dbReference type="AlphaFoldDB" id="A0A0K2VKI9"/>
<sequence>MRSGGLCIGICRMLRSIGVAMLKKLKKFFGCFGLVTCEPGNVDSRFPVFSDVERNSTWINEIDDVFVV</sequence>
<accession>A0A0K2VKI9</accession>
<feature type="non-terminal residue" evidence="1">
    <location>
        <position position="68"/>
    </location>
</feature>
<evidence type="ECO:0000313" key="1">
    <source>
        <dbReference type="EMBL" id="CDW50969.1"/>
    </source>
</evidence>
<reference evidence="1" key="1">
    <citation type="submission" date="2014-05" db="EMBL/GenBank/DDBJ databases">
        <authorList>
            <person name="Chronopoulou M."/>
        </authorList>
    </citation>
    <scope>NUCLEOTIDE SEQUENCE</scope>
    <source>
        <tissue evidence="1">Whole organism</tissue>
    </source>
</reference>
<name>A0A0K2VKI9_LEPSM</name>
<organism evidence="1">
    <name type="scientific">Lepeophtheirus salmonis</name>
    <name type="common">Salmon louse</name>
    <name type="synonym">Caligus salmonis</name>
    <dbReference type="NCBI Taxonomy" id="72036"/>
    <lineage>
        <taxon>Eukaryota</taxon>
        <taxon>Metazoa</taxon>
        <taxon>Ecdysozoa</taxon>
        <taxon>Arthropoda</taxon>
        <taxon>Crustacea</taxon>
        <taxon>Multicrustacea</taxon>
        <taxon>Hexanauplia</taxon>
        <taxon>Copepoda</taxon>
        <taxon>Siphonostomatoida</taxon>
        <taxon>Caligidae</taxon>
        <taxon>Lepeophtheirus</taxon>
    </lineage>
</organism>